<evidence type="ECO:0000313" key="4">
    <source>
        <dbReference type="Proteomes" id="UP000655287"/>
    </source>
</evidence>
<dbReference type="Proteomes" id="UP000655287">
    <property type="component" value="Unassembled WGS sequence"/>
</dbReference>
<keyword evidence="4" id="KW-1185">Reference proteome</keyword>
<keyword evidence="2" id="KW-0472">Membrane</keyword>
<dbReference type="EMBL" id="BOOU01000120">
    <property type="protein sequence ID" value="GII81929.1"/>
    <property type="molecule type" value="Genomic_DNA"/>
</dbReference>
<proteinExistence type="predicted"/>
<gene>
    <name evidence="3" type="ORF">Sru01_69110</name>
</gene>
<name>A0A919V3P0_9ACTN</name>
<dbReference type="RefSeq" id="WP_203994955.1">
    <property type="nucleotide sequence ID" value="NZ_BOOU01000120.1"/>
</dbReference>
<accession>A0A919V3P0</accession>
<protein>
    <submittedName>
        <fullName evidence="3">Uncharacterized protein</fullName>
    </submittedName>
</protein>
<feature type="region of interest" description="Disordered" evidence="1">
    <location>
        <begin position="78"/>
        <end position="102"/>
    </location>
</feature>
<keyword evidence="2" id="KW-0812">Transmembrane</keyword>
<evidence type="ECO:0000256" key="2">
    <source>
        <dbReference type="SAM" id="Phobius"/>
    </source>
</evidence>
<evidence type="ECO:0000313" key="3">
    <source>
        <dbReference type="EMBL" id="GII81929.1"/>
    </source>
</evidence>
<feature type="transmembrane region" description="Helical" evidence="2">
    <location>
        <begin position="15"/>
        <end position="36"/>
    </location>
</feature>
<comment type="caution">
    <text evidence="3">The sequence shown here is derived from an EMBL/GenBank/DDBJ whole genome shotgun (WGS) entry which is preliminary data.</text>
</comment>
<dbReference type="AlphaFoldDB" id="A0A919V3P0"/>
<reference evidence="3" key="1">
    <citation type="submission" date="2021-01" db="EMBL/GenBank/DDBJ databases">
        <title>Whole genome shotgun sequence of Sphaerisporangium rufum NBRC 109079.</title>
        <authorList>
            <person name="Komaki H."/>
            <person name="Tamura T."/>
        </authorList>
    </citation>
    <scope>NUCLEOTIDE SEQUENCE</scope>
    <source>
        <strain evidence="3">NBRC 109079</strain>
    </source>
</reference>
<evidence type="ECO:0000256" key="1">
    <source>
        <dbReference type="SAM" id="MobiDB-lite"/>
    </source>
</evidence>
<sequence>MPVLPSSLASVPWPVWLIAAWLMSLAVICLTLYAIVKTAINKTDARDLPAVLSASAELVKSVTLPLSRPFLQAVPFDSSASTQGARPLDQAGQQNTDTEVAQ</sequence>
<feature type="compositionally biased region" description="Polar residues" evidence="1">
    <location>
        <begin position="91"/>
        <end position="102"/>
    </location>
</feature>
<keyword evidence="2" id="KW-1133">Transmembrane helix</keyword>
<organism evidence="3 4">
    <name type="scientific">Sphaerisporangium rufum</name>
    <dbReference type="NCBI Taxonomy" id="1381558"/>
    <lineage>
        <taxon>Bacteria</taxon>
        <taxon>Bacillati</taxon>
        <taxon>Actinomycetota</taxon>
        <taxon>Actinomycetes</taxon>
        <taxon>Streptosporangiales</taxon>
        <taxon>Streptosporangiaceae</taxon>
        <taxon>Sphaerisporangium</taxon>
    </lineage>
</organism>